<dbReference type="Proteomes" id="UP000310200">
    <property type="component" value="Unassembled WGS sequence"/>
</dbReference>
<feature type="non-terminal residue" evidence="2">
    <location>
        <position position="89"/>
    </location>
</feature>
<dbReference type="Pfam" id="PF18097">
    <property type="entry name" value="Vta1_C"/>
    <property type="match status" value="1"/>
</dbReference>
<keyword evidence="3" id="KW-1185">Reference proteome</keyword>
<feature type="domain" description="Vta1 C-terminal" evidence="1">
    <location>
        <begin position="1"/>
        <end position="33"/>
    </location>
</feature>
<evidence type="ECO:0000259" key="1">
    <source>
        <dbReference type="Pfam" id="PF18097"/>
    </source>
</evidence>
<name>A0A4S2KF64_9HYME</name>
<gene>
    <name evidence="2" type="ORF">DBV15_12445</name>
</gene>
<dbReference type="EMBL" id="QBLH01002682">
    <property type="protein sequence ID" value="TGZ47780.1"/>
    <property type="molecule type" value="Genomic_DNA"/>
</dbReference>
<dbReference type="Gene3D" id="1.20.5.420">
    <property type="entry name" value="Immunoglobulin FC, subunit C"/>
    <property type="match status" value="1"/>
</dbReference>
<comment type="caution">
    <text evidence="2">The sequence shown here is derived from an EMBL/GenBank/DDBJ whole genome shotgun (WGS) entry which is preliminary data.</text>
</comment>
<dbReference type="InterPro" id="IPR041212">
    <property type="entry name" value="Vta1_C"/>
</dbReference>
<evidence type="ECO:0000313" key="2">
    <source>
        <dbReference type="EMBL" id="TGZ47780.1"/>
    </source>
</evidence>
<organism evidence="2 3">
    <name type="scientific">Temnothorax longispinosus</name>
    <dbReference type="NCBI Taxonomy" id="300112"/>
    <lineage>
        <taxon>Eukaryota</taxon>
        <taxon>Metazoa</taxon>
        <taxon>Ecdysozoa</taxon>
        <taxon>Arthropoda</taxon>
        <taxon>Hexapoda</taxon>
        <taxon>Insecta</taxon>
        <taxon>Pterygota</taxon>
        <taxon>Neoptera</taxon>
        <taxon>Endopterygota</taxon>
        <taxon>Hymenoptera</taxon>
        <taxon>Apocrita</taxon>
        <taxon>Aculeata</taxon>
        <taxon>Formicoidea</taxon>
        <taxon>Formicidae</taxon>
        <taxon>Myrmicinae</taxon>
        <taxon>Temnothorax</taxon>
    </lineage>
</organism>
<evidence type="ECO:0000313" key="3">
    <source>
        <dbReference type="Proteomes" id="UP000310200"/>
    </source>
</evidence>
<accession>A0A4S2KF64</accession>
<protein>
    <recommendedName>
        <fullName evidence="1">Vta1 C-terminal domain-containing protein</fullName>
    </recommendedName>
</protein>
<proteinExistence type="predicted"/>
<dbReference type="AlphaFoldDB" id="A0A4S2KF64"/>
<sequence>MSQIQKMIKWASSALDYVATSVMNLRKALHLLTTDSVIRCNRKSLKEPVMAWSTLIQNTERKGNEVLNVEELSSIVIGDINQGCNSREL</sequence>
<reference evidence="2 3" key="1">
    <citation type="journal article" date="2019" name="Philos. Trans. R. Soc. Lond., B, Biol. Sci.">
        <title>Ant behaviour and brain gene expression of defending hosts depend on the ecological success of the intruding social parasite.</title>
        <authorList>
            <person name="Kaur R."/>
            <person name="Stoldt M."/>
            <person name="Jongepier E."/>
            <person name="Feldmeyer B."/>
            <person name="Menzel F."/>
            <person name="Bornberg-Bauer E."/>
            <person name="Foitzik S."/>
        </authorList>
    </citation>
    <scope>NUCLEOTIDE SEQUENCE [LARGE SCALE GENOMIC DNA]</scope>
    <source>
        <tissue evidence="2">Whole body</tissue>
    </source>
</reference>